<feature type="transmembrane region" description="Helical" evidence="3">
    <location>
        <begin position="197"/>
        <end position="219"/>
    </location>
</feature>
<evidence type="ECO:0000313" key="6">
    <source>
        <dbReference type="Proteomes" id="UP000187526"/>
    </source>
</evidence>
<gene>
    <name evidence="5" type="ORF">BJN45_15500</name>
</gene>
<dbReference type="GO" id="GO:0005886">
    <property type="term" value="C:plasma membrane"/>
    <property type="evidence" value="ECO:0007669"/>
    <property type="project" value="TreeGrafter"/>
</dbReference>
<dbReference type="EC" id="2.7.7.65" evidence="1"/>
<evidence type="ECO:0000313" key="5">
    <source>
        <dbReference type="EMBL" id="OMG52060.1"/>
    </source>
</evidence>
<dbReference type="InterPro" id="IPR000160">
    <property type="entry name" value="GGDEF_dom"/>
</dbReference>
<feature type="transmembrane region" description="Helical" evidence="3">
    <location>
        <begin position="226"/>
        <end position="246"/>
    </location>
</feature>
<evidence type="ECO:0000256" key="1">
    <source>
        <dbReference type="ARBA" id="ARBA00012528"/>
    </source>
</evidence>
<dbReference type="FunFam" id="3.30.70.270:FF:000001">
    <property type="entry name" value="Diguanylate cyclase domain protein"/>
    <property type="match status" value="1"/>
</dbReference>
<dbReference type="GO" id="GO:0052621">
    <property type="term" value="F:diguanylate cyclase activity"/>
    <property type="evidence" value="ECO:0007669"/>
    <property type="project" value="UniProtKB-EC"/>
</dbReference>
<dbReference type="Pfam" id="PF07695">
    <property type="entry name" value="7TMR-DISM_7TM"/>
    <property type="match status" value="1"/>
</dbReference>
<sequence length="614" mass="68898">MMMHQRYPLPWLFLIFCLLAGNGELHAGHPALNVSMLERSTDGWQWLAPQARFAEEATPHEHPQQVLSSAALRWQKVSDAVLNVGFGPPRYWIHLSLHNPEATVATRIIEVAEPLYDDLHFWVLRDNKVFAEARMGDRIAFASRAITYRHPSMSLDIPPRTTVDLLIRAHARDGEHDPLPLRLWTSEGFQAGMQLDLLIYGAYYGAIVILLLYNLLVFASTREQVFLWYAVYLTSFLAWNFVYRGFAFQYLWPESPDWNAGAVAILVPLALAGLTAFSWSLLDLRRQTPWLFRIALILTLAALIHIPMALLAPETGLFASLNPLGLVLITTLLIAGICIAQRGNTTARIYVAAIGCTFVGTLPYYFTAFGLLPANMLTIHAINIGSALEFLLLALALAHRINSLKTEKLEAELLAHATLKHSAEALEEKVFERTSELEQANRSLHELAVRDALTGLYNRRHFNEVVQQELARSRRHGKPAALLLLDLDHFKKLNDLSGHLAGDEALAHIGQLLSSFARRSVDQAFRVGGEEFALLSPEADEENVERWAEQLRLRIDTTNWPHPGTPQGHLTASIGVALSQPGDTLESFYTRTDRALYRAKQEGRNRVIRALSDT</sequence>
<evidence type="ECO:0000256" key="3">
    <source>
        <dbReference type="SAM" id="Phobius"/>
    </source>
</evidence>
<dbReference type="GO" id="GO:1902201">
    <property type="term" value="P:negative regulation of bacterial-type flagellum-dependent cell motility"/>
    <property type="evidence" value="ECO:0007669"/>
    <property type="project" value="TreeGrafter"/>
</dbReference>
<dbReference type="InterPro" id="IPR029787">
    <property type="entry name" value="Nucleotide_cyclase"/>
</dbReference>
<dbReference type="STRING" id="418702.BJN45_15500"/>
<name>A0A1R1I0E3_9RHOO</name>
<feature type="transmembrane region" description="Helical" evidence="3">
    <location>
        <begin position="291"/>
        <end position="311"/>
    </location>
</feature>
<keyword evidence="3" id="KW-1133">Transmembrane helix</keyword>
<dbReference type="CDD" id="cd01949">
    <property type="entry name" value="GGDEF"/>
    <property type="match status" value="1"/>
</dbReference>
<accession>A0A1R1I0E3</accession>
<feature type="transmembrane region" description="Helical" evidence="3">
    <location>
        <begin position="378"/>
        <end position="398"/>
    </location>
</feature>
<keyword evidence="6" id="KW-1185">Reference proteome</keyword>
<reference evidence="5 6" key="1">
    <citation type="submission" date="2016-10" db="EMBL/GenBank/DDBJ databases">
        <title>Alkaliphiles isolated from bioreactors.</title>
        <authorList>
            <person name="Salah Z."/>
            <person name="Rout S.P."/>
            <person name="Humphreys P.N."/>
        </authorList>
    </citation>
    <scope>NUCLEOTIDE SEQUENCE [LARGE SCALE GENOMIC DNA]</scope>
    <source>
        <strain evidence="5 6">ZS02</strain>
    </source>
</reference>
<feature type="transmembrane region" description="Helical" evidence="3">
    <location>
        <begin position="317"/>
        <end position="340"/>
    </location>
</feature>
<dbReference type="Pfam" id="PF07696">
    <property type="entry name" value="7TMR-DISMED2"/>
    <property type="match status" value="1"/>
</dbReference>
<dbReference type="NCBIfam" id="TIGR00254">
    <property type="entry name" value="GGDEF"/>
    <property type="match status" value="1"/>
</dbReference>
<dbReference type="AlphaFoldDB" id="A0A1R1I0E3"/>
<comment type="caution">
    <text evidence="5">The sequence shown here is derived from an EMBL/GenBank/DDBJ whole genome shotgun (WGS) entry which is preliminary data.</text>
</comment>
<organism evidence="5 6">
    <name type="scientific">Azonexus hydrophilus</name>
    <dbReference type="NCBI Taxonomy" id="418702"/>
    <lineage>
        <taxon>Bacteria</taxon>
        <taxon>Pseudomonadati</taxon>
        <taxon>Pseudomonadota</taxon>
        <taxon>Betaproteobacteria</taxon>
        <taxon>Rhodocyclales</taxon>
        <taxon>Azonexaceae</taxon>
        <taxon>Azonexus</taxon>
    </lineage>
</organism>
<dbReference type="InterPro" id="IPR043128">
    <property type="entry name" value="Rev_trsase/Diguanyl_cyclase"/>
</dbReference>
<dbReference type="PROSITE" id="PS50887">
    <property type="entry name" value="GGDEF"/>
    <property type="match status" value="1"/>
</dbReference>
<dbReference type="Gene3D" id="2.60.40.2380">
    <property type="match status" value="1"/>
</dbReference>
<dbReference type="PANTHER" id="PTHR45138">
    <property type="entry name" value="REGULATORY COMPONENTS OF SENSORY TRANSDUCTION SYSTEM"/>
    <property type="match status" value="1"/>
</dbReference>
<dbReference type="SMART" id="SM00267">
    <property type="entry name" value="GGDEF"/>
    <property type="match status" value="1"/>
</dbReference>
<dbReference type="InterPro" id="IPR011622">
    <property type="entry name" value="7TMR_DISM_rcpt_extracell_dom2"/>
</dbReference>
<dbReference type="EMBL" id="MTHD01000006">
    <property type="protein sequence ID" value="OMG52060.1"/>
    <property type="molecule type" value="Genomic_DNA"/>
</dbReference>
<dbReference type="Pfam" id="PF00990">
    <property type="entry name" value="GGDEF"/>
    <property type="match status" value="1"/>
</dbReference>
<feature type="transmembrane region" description="Helical" evidence="3">
    <location>
        <begin position="347"/>
        <end position="366"/>
    </location>
</feature>
<dbReference type="Gene3D" id="3.30.70.270">
    <property type="match status" value="1"/>
</dbReference>
<dbReference type="PANTHER" id="PTHR45138:SF9">
    <property type="entry name" value="DIGUANYLATE CYCLASE DGCM-RELATED"/>
    <property type="match status" value="1"/>
</dbReference>
<feature type="domain" description="GGDEF" evidence="4">
    <location>
        <begin position="478"/>
        <end position="612"/>
    </location>
</feature>
<evidence type="ECO:0000259" key="4">
    <source>
        <dbReference type="PROSITE" id="PS50887"/>
    </source>
</evidence>
<feature type="transmembrane region" description="Helical" evidence="3">
    <location>
        <begin position="258"/>
        <end position="279"/>
    </location>
</feature>
<protein>
    <recommendedName>
        <fullName evidence="1">diguanylate cyclase</fullName>
        <ecNumber evidence="1">2.7.7.65</ecNumber>
    </recommendedName>
</protein>
<dbReference type="GO" id="GO:0043709">
    <property type="term" value="P:cell adhesion involved in single-species biofilm formation"/>
    <property type="evidence" value="ECO:0007669"/>
    <property type="project" value="TreeGrafter"/>
</dbReference>
<dbReference type="InterPro" id="IPR011623">
    <property type="entry name" value="7TMR_DISM_rcpt_extracell_dom1"/>
</dbReference>
<evidence type="ECO:0000256" key="2">
    <source>
        <dbReference type="ARBA" id="ARBA00034247"/>
    </source>
</evidence>
<dbReference type="InterPro" id="IPR050469">
    <property type="entry name" value="Diguanylate_Cyclase"/>
</dbReference>
<comment type="catalytic activity">
    <reaction evidence="2">
        <text>2 GTP = 3',3'-c-di-GMP + 2 diphosphate</text>
        <dbReference type="Rhea" id="RHEA:24898"/>
        <dbReference type="ChEBI" id="CHEBI:33019"/>
        <dbReference type="ChEBI" id="CHEBI:37565"/>
        <dbReference type="ChEBI" id="CHEBI:58805"/>
        <dbReference type="EC" id="2.7.7.65"/>
    </reaction>
</comment>
<proteinExistence type="predicted"/>
<keyword evidence="3" id="KW-0472">Membrane</keyword>
<dbReference type="SUPFAM" id="SSF55073">
    <property type="entry name" value="Nucleotide cyclase"/>
    <property type="match status" value="1"/>
</dbReference>
<dbReference type="Proteomes" id="UP000187526">
    <property type="component" value="Unassembled WGS sequence"/>
</dbReference>
<keyword evidence="3" id="KW-0812">Transmembrane</keyword>